<dbReference type="CDD" id="cd02440">
    <property type="entry name" value="AdoMet_MTases"/>
    <property type="match status" value="1"/>
</dbReference>
<evidence type="ECO:0000256" key="3">
    <source>
        <dbReference type="ARBA" id="ARBA00022679"/>
    </source>
</evidence>
<evidence type="ECO:0000256" key="2">
    <source>
        <dbReference type="ARBA" id="ARBA00022603"/>
    </source>
</evidence>
<gene>
    <name evidence="8" type="ORF">DX116_07850</name>
</gene>
<dbReference type="OrthoDB" id="129465at2"/>
<dbReference type="InterPro" id="IPR029063">
    <property type="entry name" value="SAM-dependent_MTases_sf"/>
</dbReference>
<dbReference type="PANTHER" id="PTHR45875:SF1">
    <property type="entry name" value="METHYLTRANSFERASE N6AMT1"/>
    <property type="match status" value="1"/>
</dbReference>
<evidence type="ECO:0000313" key="8">
    <source>
        <dbReference type="EMBL" id="REK73451.1"/>
    </source>
</evidence>
<protein>
    <submittedName>
        <fullName evidence="8">Methyltransferase domain-containing protein</fullName>
    </submittedName>
</protein>
<organism evidence="8 9">
    <name type="scientific">Aeromicrobium endophyticum</name>
    <dbReference type="NCBI Taxonomy" id="2292704"/>
    <lineage>
        <taxon>Bacteria</taxon>
        <taxon>Bacillati</taxon>
        <taxon>Actinomycetota</taxon>
        <taxon>Actinomycetes</taxon>
        <taxon>Propionibacteriales</taxon>
        <taxon>Nocardioidaceae</taxon>
        <taxon>Aeromicrobium</taxon>
    </lineage>
</organism>
<evidence type="ECO:0000313" key="9">
    <source>
        <dbReference type="Proteomes" id="UP000265581"/>
    </source>
</evidence>
<dbReference type="RefSeq" id="WP_119703563.1">
    <property type="nucleotide sequence ID" value="NZ_JBHSOI010000001.1"/>
</dbReference>
<dbReference type="InterPro" id="IPR056684">
    <property type="entry name" value="DUF7782"/>
</dbReference>
<keyword evidence="2 8" id="KW-0489">Methyltransferase</keyword>
<dbReference type="GO" id="GO:0008276">
    <property type="term" value="F:protein methyltransferase activity"/>
    <property type="evidence" value="ECO:0007669"/>
    <property type="project" value="TreeGrafter"/>
</dbReference>
<sequence length="488" mass="52579">MLDAAHVPALRAALDRATFTVDAVYALLGDDAHRALGRNQTVPALRATRGGGDLATLVRLFALQVPVDRERADAVLPGLVDPLVAAGMLVSSGSEVRALVDIRPYGDEAHDWWIVCDPTSGLDGRQAPMDPSYVLGISEASSSLAQLTIREPVGRALDLGTGCGVQALHLAQHASDVVATDVNPRALAMARLTAALNDVEVDVRDGSLFAPVAGETFDLIATNPPFVISPPGSEVLVYRDSGMPGDSVVRHLVENAETHLNDGGWCQILANWAHHDDVDWQADLGQWLAGRPLDAWILQRELVDPAAYVEMWLADAGLAGAPDYVQRYDAWLDWFASERIDAIGFGWLSLRKTTGTPVHRLEEWTGEIAQPVGPGVAAWGQRVDALRGADDAELLDRTYRQAIDLVQETRGAAGAEDPESIVVRLQHGVRRTRQVDTVEAGLIGASDGDLTSAQILDALASLLDRDPVELRQRYAPVVRELVEDGFLV</sequence>
<evidence type="ECO:0000259" key="6">
    <source>
        <dbReference type="Pfam" id="PF23186"/>
    </source>
</evidence>
<dbReference type="Pfam" id="PF05175">
    <property type="entry name" value="MTS"/>
    <property type="match status" value="1"/>
</dbReference>
<evidence type="ECO:0000256" key="1">
    <source>
        <dbReference type="ARBA" id="ARBA00006149"/>
    </source>
</evidence>
<accession>A0A371PBY6</accession>
<dbReference type="GO" id="GO:0008757">
    <property type="term" value="F:S-adenosylmethionine-dependent methyltransferase activity"/>
    <property type="evidence" value="ECO:0007669"/>
    <property type="project" value="TreeGrafter"/>
</dbReference>
<dbReference type="GO" id="GO:0035657">
    <property type="term" value="C:eRF1 methyltransferase complex"/>
    <property type="evidence" value="ECO:0007669"/>
    <property type="project" value="TreeGrafter"/>
</dbReference>
<dbReference type="Proteomes" id="UP000265581">
    <property type="component" value="Unassembled WGS sequence"/>
</dbReference>
<dbReference type="EMBL" id="QUBR01000001">
    <property type="protein sequence ID" value="REK73451.1"/>
    <property type="molecule type" value="Genomic_DNA"/>
</dbReference>
<comment type="caution">
    <text evidence="8">The sequence shown here is derived from an EMBL/GenBank/DDBJ whole genome shotgun (WGS) entry which is preliminary data.</text>
</comment>
<keyword evidence="9" id="KW-1185">Reference proteome</keyword>
<reference evidence="8 9" key="1">
    <citation type="submission" date="2018-08" db="EMBL/GenBank/DDBJ databases">
        <title>Aeromicrobium sp. M2KJ-4, whole genome shotgun sequence.</title>
        <authorList>
            <person name="Tuo L."/>
        </authorList>
    </citation>
    <scope>NUCLEOTIDE SEQUENCE [LARGE SCALE GENOMIC DNA]</scope>
    <source>
        <strain evidence="8 9">M2KJ-4</strain>
    </source>
</reference>
<evidence type="ECO:0000259" key="7">
    <source>
        <dbReference type="Pfam" id="PF25004"/>
    </source>
</evidence>
<keyword evidence="4" id="KW-0949">S-adenosyl-L-methionine</keyword>
<keyword evidence="3 8" id="KW-0808">Transferase</keyword>
<dbReference type="AlphaFoldDB" id="A0A371PBY6"/>
<proteinExistence type="inferred from homology"/>
<dbReference type="PROSITE" id="PS00092">
    <property type="entry name" value="N6_MTASE"/>
    <property type="match status" value="1"/>
</dbReference>
<name>A0A371PBY6_9ACTN</name>
<dbReference type="InterPro" id="IPR007848">
    <property type="entry name" value="Small_mtfrase_dom"/>
</dbReference>
<dbReference type="GO" id="GO:0008170">
    <property type="term" value="F:N-methyltransferase activity"/>
    <property type="evidence" value="ECO:0007669"/>
    <property type="project" value="UniProtKB-ARBA"/>
</dbReference>
<feature type="domain" description="DUF7059" evidence="6">
    <location>
        <begin position="16"/>
        <end position="98"/>
    </location>
</feature>
<feature type="domain" description="DUF7782" evidence="7">
    <location>
        <begin position="378"/>
        <end position="488"/>
    </location>
</feature>
<dbReference type="SUPFAM" id="SSF53335">
    <property type="entry name" value="S-adenosyl-L-methionine-dependent methyltransferases"/>
    <property type="match status" value="1"/>
</dbReference>
<dbReference type="PANTHER" id="PTHR45875">
    <property type="entry name" value="METHYLTRANSFERASE N6AMT1"/>
    <property type="match status" value="1"/>
</dbReference>
<dbReference type="Gene3D" id="3.40.50.150">
    <property type="entry name" value="Vaccinia Virus protein VP39"/>
    <property type="match status" value="1"/>
</dbReference>
<comment type="similarity">
    <text evidence="1">Belongs to the eukaryotic/archaeal PrmC-related family.</text>
</comment>
<dbReference type="GO" id="GO:0032259">
    <property type="term" value="P:methylation"/>
    <property type="evidence" value="ECO:0007669"/>
    <property type="project" value="UniProtKB-KW"/>
</dbReference>
<evidence type="ECO:0000259" key="5">
    <source>
        <dbReference type="Pfam" id="PF05175"/>
    </source>
</evidence>
<dbReference type="InterPro" id="IPR052190">
    <property type="entry name" value="Euk-Arch_PrmC-MTase"/>
</dbReference>
<dbReference type="GO" id="GO:0003676">
    <property type="term" value="F:nucleic acid binding"/>
    <property type="evidence" value="ECO:0007669"/>
    <property type="project" value="InterPro"/>
</dbReference>
<dbReference type="InterPro" id="IPR002052">
    <property type="entry name" value="DNA_methylase_N6_adenine_CS"/>
</dbReference>
<evidence type="ECO:0000256" key="4">
    <source>
        <dbReference type="ARBA" id="ARBA00022691"/>
    </source>
</evidence>
<dbReference type="InterPro" id="IPR055487">
    <property type="entry name" value="DUF7059"/>
</dbReference>
<dbReference type="Pfam" id="PF23186">
    <property type="entry name" value="DUF7059"/>
    <property type="match status" value="1"/>
</dbReference>
<feature type="domain" description="Methyltransferase small" evidence="5">
    <location>
        <begin position="143"/>
        <end position="271"/>
    </location>
</feature>
<dbReference type="Pfam" id="PF25004">
    <property type="entry name" value="DUF7782"/>
    <property type="match status" value="1"/>
</dbReference>